<comment type="subcellular location">
    <subcellularLocation>
        <location evidence="1">Cell membrane</location>
        <topology evidence="1">Multi-pass membrane protein</topology>
    </subcellularLocation>
</comment>
<dbReference type="Pfam" id="PF07690">
    <property type="entry name" value="MFS_1"/>
    <property type="match status" value="2"/>
</dbReference>
<dbReference type="InterPro" id="IPR020846">
    <property type="entry name" value="MFS_dom"/>
</dbReference>
<dbReference type="InterPro" id="IPR011701">
    <property type="entry name" value="MFS"/>
</dbReference>
<feature type="transmembrane region" description="Helical" evidence="7">
    <location>
        <begin position="296"/>
        <end position="317"/>
    </location>
</feature>
<evidence type="ECO:0000256" key="5">
    <source>
        <dbReference type="ARBA" id="ARBA00022989"/>
    </source>
</evidence>
<feature type="transmembrane region" description="Helical" evidence="7">
    <location>
        <begin position="431"/>
        <end position="449"/>
    </location>
</feature>
<keyword evidence="6 7" id="KW-0472">Membrane</keyword>
<comment type="caution">
    <text evidence="9">The sequence shown here is derived from an EMBL/GenBank/DDBJ whole genome shotgun (WGS) entry which is preliminary data.</text>
</comment>
<accession>A0ABW0JF68</accession>
<evidence type="ECO:0000256" key="2">
    <source>
        <dbReference type="ARBA" id="ARBA00022448"/>
    </source>
</evidence>
<keyword evidence="10" id="KW-1185">Reference proteome</keyword>
<dbReference type="Gene3D" id="1.20.1720.10">
    <property type="entry name" value="Multidrug resistance protein D"/>
    <property type="match status" value="1"/>
</dbReference>
<gene>
    <name evidence="9" type="ORF">ACFPTO_23825</name>
</gene>
<evidence type="ECO:0000313" key="9">
    <source>
        <dbReference type="EMBL" id="MFC5431798.1"/>
    </source>
</evidence>
<keyword evidence="5 7" id="KW-1133">Transmembrane helix</keyword>
<evidence type="ECO:0000259" key="8">
    <source>
        <dbReference type="PROSITE" id="PS50850"/>
    </source>
</evidence>
<dbReference type="RefSeq" id="WP_377715307.1">
    <property type="nucleotide sequence ID" value="NZ_JBHSMP010000038.1"/>
</dbReference>
<feature type="transmembrane region" description="Helical" evidence="7">
    <location>
        <begin position="265"/>
        <end position="284"/>
    </location>
</feature>
<name>A0ABW0JF68_9BURK</name>
<dbReference type="Gene3D" id="1.20.1250.20">
    <property type="entry name" value="MFS general substrate transporter like domains"/>
    <property type="match status" value="1"/>
</dbReference>
<feature type="transmembrane region" description="Helical" evidence="7">
    <location>
        <begin position="354"/>
        <end position="379"/>
    </location>
</feature>
<dbReference type="PROSITE" id="PS50850">
    <property type="entry name" value="MFS"/>
    <property type="match status" value="1"/>
</dbReference>
<feature type="transmembrane region" description="Helical" evidence="7">
    <location>
        <begin position="400"/>
        <end position="419"/>
    </location>
</feature>
<keyword evidence="3" id="KW-1003">Cell membrane</keyword>
<evidence type="ECO:0000256" key="7">
    <source>
        <dbReference type="SAM" id="Phobius"/>
    </source>
</evidence>
<reference evidence="10" key="1">
    <citation type="journal article" date="2019" name="Int. J. Syst. Evol. Microbiol.">
        <title>The Global Catalogue of Microorganisms (GCM) 10K type strain sequencing project: providing services to taxonomists for standard genome sequencing and annotation.</title>
        <authorList>
            <consortium name="The Broad Institute Genomics Platform"/>
            <consortium name="The Broad Institute Genome Sequencing Center for Infectious Disease"/>
            <person name="Wu L."/>
            <person name="Ma J."/>
        </authorList>
    </citation>
    <scope>NUCLEOTIDE SEQUENCE [LARGE SCALE GENOMIC DNA]</scope>
    <source>
        <strain evidence="10">CCUG 56042</strain>
    </source>
</reference>
<sequence>MPLALGTFIVPLIVACAMFMENVDGTVIVTSLPALARDLGHDPITLKLAVTSYVIGLGVFIPICGWVADRFGSRNVFRSAIGIFMAGSLLCAASRSLEMFVAARFVQGIGGAMMVPVGRIIIFRSLPKSDFIRAVNYLTVPALLGPVVGPPLGGFITTYLHWRLIFFINIPIGVFGIWLAQRHIANIREAHPGRLDWPGFILSAGGASLFMLGLSLVGSALASFATAVTMCIVGAVLLALYWFYAQRIERPVLDLRFLRIPSFNASVLGGSLFRIGLGAVPFLLPLTLQEGLGMTAFVAGSITCVSAFGSIFMKTAVSRVLRQFGFRRTLIVNAVLAGASIAVCGFFFPGMPHWLIWLIVLLGGLFPSLQFTGLNSLAYADIPTQDIGRATSVASVIQQLSLGLGVTIAGIVLQISHTLQGHPTIVWSDFWPAFLVVGLFSVASIPVTMRMPANAGDEIARGRRREA</sequence>
<feature type="transmembrane region" description="Helical" evidence="7">
    <location>
        <begin position="224"/>
        <end position="244"/>
    </location>
</feature>
<feature type="transmembrane region" description="Helical" evidence="7">
    <location>
        <begin position="200"/>
        <end position="218"/>
    </location>
</feature>
<dbReference type="PANTHER" id="PTHR42718">
    <property type="entry name" value="MAJOR FACILITATOR SUPERFAMILY MULTIDRUG TRANSPORTER MFSC"/>
    <property type="match status" value="1"/>
</dbReference>
<evidence type="ECO:0000256" key="1">
    <source>
        <dbReference type="ARBA" id="ARBA00004651"/>
    </source>
</evidence>
<evidence type="ECO:0000256" key="6">
    <source>
        <dbReference type="ARBA" id="ARBA00023136"/>
    </source>
</evidence>
<dbReference type="PRINTS" id="PR01036">
    <property type="entry name" value="TCRTETB"/>
</dbReference>
<protein>
    <submittedName>
        <fullName evidence="9">MFS transporter</fullName>
    </submittedName>
</protein>
<dbReference type="Proteomes" id="UP001596103">
    <property type="component" value="Unassembled WGS sequence"/>
</dbReference>
<feature type="transmembrane region" description="Helical" evidence="7">
    <location>
        <begin position="162"/>
        <end position="180"/>
    </location>
</feature>
<keyword evidence="4 7" id="KW-0812">Transmembrane</keyword>
<feature type="transmembrane region" description="Helical" evidence="7">
    <location>
        <begin position="101"/>
        <end position="122"/>
    </location>
</feature>
<feature type="transmembrane region" description="Helical" evidence="7">
    <location>
        <begin position="75"/>
        <end position="95"/>
    </location>
</feature>
<feature type="transmembrane region" description="Helical" evidence="7">
    <location>
        <begin position="329"/>
        <end position="348"/>
    </location>
</feature>
<proteinExistence type="predicted"/>
<dbReference type="SUPFAM" id="SSF103473">
    <property type="entry name" value="MFS general substrate transporter"/>
    <property type="match status" value="1"/>
</dbReference>
<dbReference type="EMBL" id="JBHSMP010000038">
    <property type="protein sequence ID" value="MFC5431798.1"/>
    <property type="molecule type" value="Genomic_DNA"/>
</dbReference>
<evidence type="ECO:0000256" key="3">
    <source>
        <dbReference type="ARBA" id="ARBA00022475"/>
    </source>
</evidence>
<feature type="transmembrane region" description="Helical" evidence="7">
    <location>
        <begin position="134"/>
        <end position="156"/>
    </location>
</feature>
<keyword evidence="2" id="KW-0813">Transport</keyword>
<dbReference type="PANTHER" id="PTHR42718:SF46">
    <property type="entry name" value="BLR6921 PROTEIN"/>
    <property type="match status" value="1"/>
</dbReference>
<dbReference type="InterPro" id="IPR036259">
    <property type="entry name" value="MFS_trans_sf"/>
</dbReference>
<feature type="domain" description="Major facilitator superfamily (MFS) profile" evidence="8">
    <location>
        <begin position="10"/>
        <end position="456"/>
    </location>
</feature>
<organism evidence="9 10">
    <name type="scientific">Paraburkholderia denitrificans</name>
    <dbReference type="NCBI Taxonomy" id="694025"/>
    <lineage>
        <taxon>Bacteria</taxon>
        <taxon>Pseudomonadati</taxon>
        <taxon>Pseudomonadota</taxon>
        <taxon>Betaproteobacteria</taxon>
        <taxon>Burkholderiales</taxon>
        <taxon>Burkholderiaceae</taxon>
        <taxon>Paraburkholderia</taxon>
    </lineage>
</organism>
<evidence type="ECO:0000256" key="4">
    <source>
        <dbReference type="ARBA" id="ARBA00022692"/>
    </source>
</evidence>
<evidence type="ECO:0000313" key="10">
    <source>
        <dbReference type="Proteomes" id="UP001596103"/>
    </source>
</evidence>
<feature type="transmembrane region" description="Helical" evidence="7">
    <location>
        <begin position="49"/>
        <end position="68"/>
    </location>
</feature>